<proteinExistence type="predicted"/>
<dbReference type="EMBL" id="JAFVMH010000002">
    <property type="protein sequence ID" value="MBO1324812.1"/>
    <property type="molecule type" value="Genomic_DNA"/>
</dbReference>
<organism evidence="4 5">
    <name type="scientific">Acetobacter garciniae</name>
    <dbReference type="NCBI Taxonomy" id="2817435"/>
    <lineage>
        <taxon>Bacteria</taxon>
        <taxon>Pseudomonadati</taxon>
        <taxon>Pseudomonadota</taxon>
        <taxon>Alphaproteobacteria</taxon>
        <taxon>Acetobacterales</taxon>
        <taxon>Acetobacteraceae</taxon>
        <taxon>Acetobacter</taxon>
    </lineage>
</organism>
<feature type="transmembrane region" description="Helical" evidence="2">
    <location>
        <begin position="6"/>
        <end position="26"/>
    </location>
</feature>
<dbReference type="AlphaFoldDB" id="A0A939HJX3"/>
<evidence type="ECO:0000256" key="2">
    <source>
        <dbReference type="SAM" id="Phobius"/>
    </source>
</evidence>
<dbReference type="SUPFAM" id="SSF51905">
    <property type="entry name" value="FAD/NAD(P)-binding domain"/>
    <property type="match status" value="1"/>
</dbReference>
<reference evidence="4" key="1">
    <citation type="submission" date="2021-03" db="EMBL/GenBank/DDBJ databases">
        <title>The complete genome sequence of Acetobacter sp. TBRC 12339.</title>
        <authorList>
            <person name="Charoenyingcharoen P."/>
            <person name="Yukphan P."/>
        </authorList>
    </citation>
    <scope>NUCLEOTIDE SEQUENCE</scope>
    <source>
        <strain evidence="4">TBRC 12339</strain>
    </source>
</reference>
<sequence>MERIAAGSHVVVVGAGIVGVTAALALRRRGYEVSVLTSAEPGAEEAASYGNAGWLNPGSVVPHSMPGMWKKVPGYLLDTHGPLRIRLAAVPQAWSWLLRFVTCGATEARVRRIARALRPFLSDSLDRHAALAAEAGVAELIEGKGLLVVYPDEQAFAGDALGWELRRANGVRWKTLDRAGLLALCPGLGENYRYGALIEGGGHCTDPGAYVAALGLHAVRQGVHFLTARADGFVVKHGVLHGVSHAGGILRCEKAVIAAGIATRELAALLGDPIPLFSERGYHVQVHTTDQAPSVPLMMSDMKFGITPMRAGVRAAGQVEFAPKGAPPDWQRARILLDCLRRGLPGMTIAHGDGVRRWWGNRPSTPDCLPVIGPSPSVKGVFYATGHGHLGLVSAPWTAELVGRMADGETVEEAAAYAPSRFGKFRL</sequence>
<accession>A0A939HJX3</accession>
<dbReference type="SUPFAM" id="SSF54373">
    <property type="entry name" value="FAD-linked reductases, C-terminal domain"/>
    <property type="match status" value="1"/>
</dbReference>
<dbReference type="InterPro" id="IPR036188">
    <property type="entry name" value="FAD/NAD-bd_sf"/>
</dbReference>
<dbReference type="PANTHER" id="PTHR13847:SF289">
    <property type="entry name" value="GLYCINE OXIDASE"/>
    <property type="match status" value="1"/>
</dbReference>
<dbReference type="Proteomes" id="UP000664073">
    <property type="component" value="Unassembled WGS sequence"/>
</dbReference>
<keyword evidence="1" id="KW-0560">Oxidoreductase</keyword>
<evidence type="ECO:0000259" key="3">
    <source>
        <dbReference type="Pfam" id="PF01266"/>
    </source>
</evidence>
<dbReference type="Gene3D" id="3.50.50.60">
    <property type="entry name" value="FAD/NAD(P)-binding domain"/>
    <property type="match status" value="2"/>
</dbReference>
<dbReference type="GO" id="GO:0016491">
    <property type="term" value="F:oxidoreductase activity"/>
    <property type="evidence" value="ECO:0007669"/>
    <property type="project" value="UniProtKB-KW"/>
</dbReference>
<dbReference type="Pfam" id="PF01266">
    <property type="entry name" value="DAO"/>
    <property type="match status" value="1"/>
</dbReference>
<keyword evidence="5" id="KW-1185">Reference proteome</keyword>
<dbReference type="RefSeq" id="WP_207845458.1">
    <property type="nucleotide sequence ID" value="NZ_JAFVMH010000002.1"/>
</dbReference>
<evidence type="ECO:0000313" key="4">
    <source>
        <dbReference type="EMBL" id="MBO1324812.1"/>
    </source>
</evidence>
<dbReference type="Gene3D" id="3.30.9.10">
    <property type="entry name" value="D-Amino Acid Oxidase, subunit A, domain 2"/>
    <property type="match status" value="1"/>
</dbReference>
<gene>
    <name evidence="4" type="ORF">J2D77_06555</name>
</gene>
<dbReference type="PANTHER" id="PTHR13847">
    <property type="entry name" value="SARCOSINE DEHYDROGENASE-RELATED"/>
    <property type="match status" value="1"/>
</dbReference>
<evidence type="ECO:0000256" key="1">
    <source>
        <dbReference type="ARBA" id="ARBA00023002"/>
    </source>
</evidence>
<evidence type="ECO:0000313" key="5">
    <source>
        <dbReference type="Proteomes" id="UP000664073"/>
    </source>
</evidence>
<comment type="caution">
    <text evidence="4">The sequence shown here is derived from an EMBL/GenBank/DDBJ whole genome shotgun (WGS) entry which is preliminary data.</text>
</comment>
<keyword evidence="2" id="KW-1133">Transmembrane helix</keyword>
<feature type="domain" description="FAD dependent oxidoreductase" evidence="3">
    <location>
        <begin position="9"/>
        <end position="403"/>
    </location>
</feature>
<keyword evidence="2" id="KW-0812">Transmembrane</keyword>
<dbReference type="GO" id="GO:0005737">
    <property type="term" value="C:cytoplasm"/>
    <property type="evidence" value="ECO:0007669"/>
    <property type="project" value="TreeGrafter"/>
</dbReference>
<name>A0A939HJX3_9PROT</name>
<protein>
    <submittedName>
        <fullName evidence="4">FAD-dependent oxidoreductase</fullName>
    </submittedName>
</protein>
<keyword evidence="2" id="KW-0472">Membrane</keyword>
<dbReference type="InterPro" id="IPR006076">
    <property type="entry name" value="FAD-dep_OxRdtase"/>
</dbReference>